<dbReference type="Pfam" id="PF05918">
    <property type="entry name" value="API5"/>
    <property type="match status" value="1"/>
</dbReference>
<dbReference type="Proteomes" id="UP000887565">
    <property type="component" value="Unplaced"/>
</dbReference>
<dbReference type="OMA" id="IERFISC"/>
<keyword evidence="4" id="KW-1185">Reference proteome</keyword>
<feature type="compositionally biased region" description="Low complexity" evidence="3">
    <location>
        <begin position="299"/>
        <end position="312"/>
    </location>
</feature>
<evidence type="ECO:0000256" key="2">
    <source>
        <dbReference type="ARBA" id="ARBA00022703"/>
    </source>
</evidence>
<dbReference type="GO" id="GO:0006915">
    <property type="term" value="P:apoptotic process"/>
    <property type="evidence" value="ECO:0007669"/>
    <property type="project" value="UniProtKB-KW"/>
</dbReference>
<feature type="region of interest" description="Disordered" evidence="3">
    <location>
        <begin position="429"/>
        <end position="459"/>
    </location>
</feature>
<dbReference type="PANTHER" id="PTHR12758">
    <property type="entry name" value="APOPTOSIS INHIBITOR 5-RELATED"/>
    <property type="match status" value="1"/>
</dbReference>
<evidence type="ECO:0000256" key="1">
    <source>
        <dbReference type="ARBA" id="ARBA00009515"/>
    </source>
</evidence>
<reference evidence="5" key="1">
    <citation type="submission" date="2022-11" db="UniProtKB">
        <authorList>
            <consortium name="WormBaseParasite"/>
        </authorList>
    </citation>
    <scope>IDENTIFICATION</scope>
</reference>
<organism evidence="4 5">
    <name type="scientific">Romanomermis culicivorax</name>
    <name type="common">Nematode worm</name>
    <dbReference type="NCBI Taxonomy" id="13658"/>
    <lineage>
        <taxon>Eukaryota</taxon>
        <taxon>Metazoa</taxon>
        <taxon>Ecdysozoa</taxon>
        <taxon>Nematoda</taxon>
        <taxon>Enoplea</taxon>
        <taxon>Dorylaimia</taxon>
        <taxon>Mermithida</taxon>
        <taxon>Mermithoidea</taxon>
        <taxon>Mermithidae</taxon>
        <taxon>Romanomermis</taxon>
    </lineage>
</organism>
<evidence type="ECO:0000256" key="3">
    <source>
        <dbReference type="SAM" id="MobiDB-lite"/>
    </source>
</evidence>
<dbReference type="GO" id="GO:0043066">
    <property type="term" value="P:negative regulation of apoptotic process"/>
    <property type="evidence" value="ECO:0007669"/>
    <property type="project" value="TreeGrafter"/>
</dbReference>
<protein>
    <submittedName>
        <fullName evidence="5">Apoptosis inhibitor 5</fullName>
    </submittedName>
</protein>
<dbReference type="InterPro" id="IPR008383">
    <property type="entry name" value="API5"/>
</dbReference>
<dbReference type="InterPro" id="IPR016024">
    <property type="entry name" value="ARM-type_fold"/>
</dbReference>
<dbReference type="WBParaSite" id="nRc.2.0.1.t44002-RA">
    <property type="protein sequence ID" value="nRc.2.0.1.t44002-RA"/>
    <property type="gene ID" value="nRc.2.0.1.g44002"/>
</dbReference>
<feature type="region of interest" description="Disordered" evidence="3">
    <location>
        <begin position="286"/>
        <end position="312"/>
    </location>
</feature>
<dbReference type="PANTHER" id="PTHR12758:SF19">
    <property type="entry name" value="APOPTOSIS INHIBITOR 5"/>
    <property type="match status" value="1"/>
</dbReference>
<proteinExistence type="inferred from homology"/>
<sequence>MTDVTVERLYELCDIIDNADKKSSCQNEYGEILSAVRSTGSSEKRLAAQLIARYFSQLSDMRDKSLDAITELCQDDDVNIRKLVIKEIPSLCRGSEGTYVRRLADILVQLLQTEDSQEQQIVNNSLLACLKSHSQDTLFAIFDQILNVSQDLVRERAVKFLACKLKTLSEEILTKQLEEFIVEQSKIVLQDVTGDEFILFMHILSNLKHLQTVAGRQQLLDIVVGSADLDKSFEPKESERVDQLVQCMRLSIPFLSKNVHSSKFLSYVLENVLPVLDSIPLRSVESQNSAKNEDRKQENGTAANGNNSTNNVENPRLEILRLLAEFCYQGGNATLEDANQKIQIVFDRLMTLLPALPSTGDSSTENSLMNENLDEEPKIQFSDIECLIWTLHSLCKKYPEFLTGEKEELKELKKRRAAEQEIRNAKLAKRDQMATYAPPSGKYSAKVENFKTDYDENPQ</sequence>
<evidence type="ECO:0000313" key="5">
    <source>
        <dbReference type="WBParaSite" id="nRc.2.0.1.t44002-RA"/>
    </source>
</evidence>
<dbReference type="SUPFAM" id="SSF48371">
    <property type="entry name" value="ARM repeat"/>
    <property type="match status" value="1"/>
</dbReference>
<dbReference type="InterPro" id="IPR011989">
    <property type="entry name" value="ARM-like"/>
</dbReference>
<name>A0A915KYI4_ROMCU</name>
<accession>A0A915KYI4</accession>
<comment type="similarity">
    <text evidence="1">Belongs to the API5 family.</text>
</comment>
<evidence type="ECO:0000313" key="4">
    <source>
        <dbReference type="Proteomes" id="UP000887565"/>
    </source>
</evidence>
<dbReference type="GO" id="GO:0005634">
    <property type="term" value="C:nucleus"/>
    <property type="evidence" value="ECO:0007669"/>
    <property type="project" value="TreeGrafter"/>
</dbReference>
<dbReference type="AlphaFoldDB" id="A0A915KYI4"/>
<keyword evidence="2" id="KW-0053">Apoptosis</keyword>
<feature type="compositionally biased region" description="Basic and acidic residues" evidence="3">
    <location>
        <begin position="448"/>
        <end position="459"/>
    </location>
</feature>
<dbReference type="Gene3D" id="1.25.10.10">
    <property type="entry name" value="Leucine-rich Repeat Variant"/>
    <property type="match status" value="1"/>
</dbReference>
<dbReference type="GO" id="GO:0003723">
    <property type="term" value="F:RNA binding"/>
    <property type="evidence" value="ECO:0007669"/>
    <property type="project" value="TreeGrafter"/>
</dbReference>